<dbReference type="InterPro" id="IPR007523">
    <property type="entry name" value="NDUFAF3/AAMDC"/>
</dbReference>
<evidence type="ECO:0000256" key="4">
    <source>
        <dbReference type="ARBA" id="ARBA00049984"/>
    </source>
</evidence>
<dbReference type="Proteomes" id="UP001218218">
    <property type="component" value="Unassembled WGS sequence"/>
</dbReference>
<evidence type="ECO:0000313" key="5">
    <source>
        <dbReference type="EMBL" id="KAJ7368950.1"/>
    </source>
</evidence>
<keyword evidence="6" id="KW-1185">Reference proteome</keyword>
<sequence length="185" mass="19715">MSLLRAAASLACSRNALPILPKIPPALAPTPRRRALHTTRPLLNRGPSLTNMLASGTPPAVQVASLTPTGIHLEDGLLIPSACIFLDGTVFLWDPPASVTAWAREHLRVFEAVVPRPEILVLGTGAEMAHPPPSVRAYLAGLGIQVEVMSTRNACSTYNLLAEEGRRVAAALAPETPARWEKSLI</sequence>
<dbReference type="CDD" id="cd05125">
    <property type="entry name" value="Mth938_2P1-like"/>
    <property type="match status" value="1"/>
</dbReference>
<gene>
    <name evidence="5" type="ORF">DFH08DRAFT_36343</name>
</gene>
<reference evidence="5" key="1">
    <citation type="submission" date="2023-03" db="EMBL/GenBank/DDBJ databases">
        <title>Massive genome expansion in bonnet fungi (Mycena s.s.) driven by repeated elements and novel gene families across ecological guilds.</title>
        <authorList>
            <consortium name="Lawrence Berkeley National Laboratory"/>
            <person name="Harder C.B."/>
            <person name="Miyauchi S."/>
            <person name="Viragh M."/>
            <person name="Kuo A."/>
            <person name="Thoen E."/>
            <person name="Andreopoulos B."/>
            <person name="Lu D."/>
            <person name="Skrede I."/>
            <person name="Drula E."/>
            <person name="Henrissat B."/>
            <person name="Morin E."/>
            <person name="Kohler A."/>
            <person name="Barry K."/>
            <person name="LaButti K."/>
            <person name="Morin E."/>
            <person name="Salamov A."/>
            <person name="Lipzen A."/>
            <person name="Mereny Z."/>
            <person name="Hegedus B."/>
            <person name="Baldrian P."/>
            <person name="Stursova M."/>
            <person name="Weitz H."/>
            <person name="Taylor A."/>
            <person name="Grigoriev I.V."/>
            <person name="Nagy L.G."/>
            <person name="Martin F."/>
            <person name="Kauserud H."/>
        </authorList>
    </citation>
    <scope>NUCLEOTIDE SEQUENCE</scope>
    <source>
        <strain evidence="5">CBHHK002</strain>
    </source>
</reference>
<accession>A0AAD7F7Q0</accession>
<comment type="similarity">
    <text evidence="4">Belongs to the NDUFAF3 family.</text>
</comment>
<dbReference type="InterPro" id="IPR036748">
    <property type="entry name" value="MTH938-like_sf"/>
</dbReference>
<evidence type="ECO:0000256" key="1">
    <source>
        <dbReference type="ARBA" id="ARBA00004173"/>
    </source>
</evidence>
<keyword evidence="3" id="KW-0496">Mitochondrion</keyword>
<comment type="subcellular location">
    <subcellularLocation>
        <location evidence="1">Mitochondrion</location>
    </subcellularLocation>
</comment>
<protein>
    <recommendedName>
        <fullName evidence="2">NADH dehydrogenase [ubiquinone] 1 alpha subcomplex assembly factor 3</fullName>
    </recommendedName>
</protein>
<evidence type="ECO:0000256" key="2">
    <source>
        <dbReference type="ARBA" id="ARBA00021776"/>
    </source>
</evidence>
<dbReference type="Pfam" id="PF04430">
    <property type="entry name" value="DUF498"/>
    <property type="match status" value="1"/>
</dbReference>
<evidence type="ECO:0000313" key="6">
    <source>
        <dbReference type="Proteomes" id="UP001218218"/>
    </source>
</evidence>
<dbReference type="EMBL" id="JARIHO010000001">
    <property type="protein sequence ID" value="KAJ7368950.1"/>
    <property type="molecule type" value="Genomic_DNA"/>
</dbReference>
<comment type="caution">
    <text evidence="5">The sequence shown here is derived from an EMBL/GenBank/DDBJ whole genome shotgun (WGS) entry which is preliminary data.</text>
</comment>
<dbReference type="InterPro" id="IPR034095">
    <property type="entry name" value="NDUF3"/>
</dbReference>
<dbReference type="AlphaFoldDB" id="A0AAD7F7Q0"/>
<name>A0AAD7F7Q0_9AGAR</name>
<organism evidence="5 6">
    <name type="scientific">Mycena albidolilacea</name>
    <dbReference type="NCBI Taxonomy" id="1033008"/>
    <lineage>
        <taxon>Eukaryota</taxon>
        <taxon>Fungi</taxon>
        <taxon>Dikarya</taxon>
        <taxon>Basidiomycota</taxon>
        <taxon>Agaricomycotina</taxon>
        <taxon>Agaricomycetes</taxon>
        <taxon>Agaricomycetidae</taxon>
        <taxon>Agaricales</taxon>
        <taxon>Marasmiineae</taxon>
        <taxon>Mycenaceae</taxon>
        <taxon>Mycena</taxon>
    </lineage>
</organism>
<dbReference type="Gene3D" id="3.40.1230.10">
    <property type="entry name" value="MTH938-like"/>
    <property type="match status" value="1"/>
</dbReference>
<dbReference type="PANTHER" id="PTHR21192">
    <property type="entry name" value="NUCLEAR PROTEIN E3-3"/>
    <property type="match status" value="1"/>
</dbReference>
<proteinExistence type="inferred from homology"/>
<dbReference type="PANTHER" id="PTHR21192:SF2">
    <property type="entry name" value="NADH DEHYDROGENASE [UBIQUINONE] 1 ALPHA SUBCOMPLEX ASSEMBLY FACTOR 3"/>
    <property type="match status" value="1"/>
</dbReference>
<dbReference type="GO" id="GO:0005743">
    <property type="term" value="C:mitochondrial inner membrane"/>
    <property type="evidence" value="ECO:0007669"/>
    <property type="project" value="TreeGrafter"/>
</dbReference>
<dbReference type="GO" id="GO:0032981">
    <property type="term" value="P:mitochondrial respiratory chain complex I assembly"/>
    <property type="evidence" value="ECO:0007669"/>
    <property type="project" value="InterPro"/>
</dbReference>
<evidence type="ECO:0000256" key="3">
    <source>
        <dbReference type="ARBA" id="ARBA00023128"/>
    </source>
</evidence>
<dbReference type="SUPFAM" id="SSF64076">
    <property type="entry name" value="MTH938-like"/>
    <property type="match status" value="1"/>
</dbReference>